<dbReference type="InterPro" id="IPR002878">
    <property type="entry name" value="ChsH2_C"/>
</dbReference>
<evidence type="ECO:0000313" key="3">
    <source>
        <dbReference type="EMBL" id="MXR51209.1"/>
    </source>
</evidence>
<dbReference type="InterPro" id="IPR052513">
    <property type="entry name" value="Thioester_dehydratase-like"/>
</dbReference>
<dbReference type="PANTHER" id="PTHR34075:SF5">
    <property type="entry name" value="BLR3430 PROTEIN"/>
    <property type="match status" value="1"/>
</dbReference>
<dbReference type="AlphaFoldDB" id="A0A6B0TDD3"/>
<dbReference type="Pfam" id="PF01796">
    <property type="entry name" value="OB_ChsH2_C"/>
    <property type="match status" value="1"/>
</dbReference>
<accession>A0A6B0TDD3</accession>
<organism evidence="3 4">
    <name type="scientific">Halovenus carboxidivorans</name>
    <dbReference type="NCBI Taxonomy" id="2692199"/>
    <lineage>
        <taxon>Archaea</taxon>
        <taxon>Methanobacteriati</taxon>
        <taxon>Methanobacteriota</taxon>
        <taxon>Stenosarchaea group</taxon>
        <taxon>Halobacteria</taxon>
        <taxon>Halobacteriales</taxon>
        <taxon>Haloarculaceae</taxon>
        <taxon>Halovenus</taxon>
    </lineage>
</organism>
<sequence>MSDARDEGYDDFLDAVEDDEPYYLEGPDGDGSLPPKRIDPATGSQELTEQPLPETGEIETYTQTHVAAPDFADDAPFVVAVADFGPVSVTGQIRGMEPSDVEIGQEVQIGVDRTETTDERILVFEPV</sequence>
<dbReference type="PANTHER" id="PTHR34075">
    <property type="entry name" value="BLR3430 PROTEIN"/>
    <property type="match status" value="1"/>
</dbReference>
<dbReference type="RefSeq" id="WP_159763353.1">
    <property type="nucleotide sequence ID" value="NZ_WUUT01000002.1"/>
</dbReference>
<evidence type="ECO:0000256" key="1">
    <source>
        <dbReference type="SAM" id="MobiDB-lite"/>
    </source>
</evidence>
<keyword evidence="4" id="KW-1185">Reference proteome</keyword>
<proteinExistence type="predicted"/>
<reference evidence="3 4" key="1">
    <citation type="submission" date="2019-12" db="EMBL/GenBank/DDBJ databases">
        <title>Isolation and characterization of three novel carbon monoxide-oxidizing members of Halobacteria from salione crusts and soils.</title>
        <authorList>
            <person name="Myers M.R."/>
            <person name="King G.M."/>
        </authorList>
    </citation>
    <scope>NUCLEOTIDE SEQUENCE [LARGE SCALE GENOMIC DNA]</scope>
    <source>
        <strain evidence="3 4">WSH3</strain>
    </source>
</reference>
<feature type="domain" description="ChsH2 C-terminal OB-fold" evidence="2">
    <location>
        <begin position="50"/>
        <end position="110"/>
    </location>
</feature>
<gene>
    <name evidence="3" type="ORF">GRX03_06275</name>
</gene>
<dbReference type="EMBL" id="WUUT01000002">
    <property type="protein sequence ID" value="MXR51209.1"/>
    <property type="molecule type" value="Genomic_DNA"/>
</dbReference>
<dbReference type="Proteomes" id="UP000466535">
    <property type="component" value="Unassembled WGS sequence"/>
</dbReference>
<protein>
    <submittedName>
        <fullName evidence="3">Nucleic acid-binding protein</fullName>
    </submittedName>
</protein>
<feature type="region of interest" description="Disordered" evidence="1">
    <location>
        <begin position="1"/>
        <end position="56"/>
    </location>
</feature>
<feature type="compositionally biased region" description="Acidic residues" evidence="1">
    <location>
        <begin position="8"/>
        <end position="22"/>
    </location>
</feature>
<name>A0A6B0TDD3_9EURY</name>
<comment type="caution">
    <text evidence="3">The sequence shown here is derived from an EMBL/GenBank/DDBJ whole genome shotgun (WGS) entry which is preliminary data.</text>
</comment>
<evidence type="ECO:0000259" key="2">
    <source>
        <dbReference type="Pfam" id="PF01796"/>
    </source>
</evidence>
<evidence type="ECO:0000313" key="4">
    <source>
        <dbReference type="Proteomes" id="UP000466535"/>
    </source>
</evidence>
<dbReference type="OrthoDB" id="9573at2157"/>
<dbReference type="SUPFAM" id="SSF50249">
    <property type="entry name" value="Nucleic acid-binding proteins"/>
    <property type="match status" value="1"/>
</dbReference>
<dbReference type="InterPro" id="IPR012340">
    <property type="entry name" value="NA-bd_OB-fold"/>
</dbReference>